<evidence type="ECO:0000313" key="3">
    <source>
        <dbReference type="EMBL" id="KAJ5070914.1"/>
    </source>
</evidence>
<evidence type="ECO:0000256" key="1">
    <source>
        <dbReference type="ARBA" id="ARBA00022801"/>
    </source>
</evidence>
<evidence type="ECO:0000259" key="2">
    <source>
        <dbReference type="Pfam" id="PF07910"/>
    </source>
</evidence>
<dbReference type="InterPro" id="IPR012462">
    <property type="entry name" value="UFSP1/2_DUB_cat"/>
</dbReference>
<dbReference type="OrthoDB" id="417506at2759"/>
<dbReference type="InterPro" id="IPR038765">
    <property type="entry name" value="Papain-like_cys_pep_sf"/>
</dbReference>
<keyword evidence="1" id="KW-0378">Hydrolase</keyword>
<sequence length="200" mass="23186">MDFEVNYNYFFYSCDNFNDNNWGCVYRNLQTLVSALIYFKKIPKESQIPDMETLVTYFSKGNINEKDSLIEMWIEPHNVALFLEDNLQLKGKEIVYFQSENAKSRVLYTPLDIYDQPQNSKLEGLDGLNTLVSIIQNHFSNSKLPIIVDNGISSYVLADLQNDFVLIIDPHKTQHGTQFAADNLSEFLQSEPCWMLFIVD</sequence>
<dbReference type="GO" id="GO:0071567">
    <property type="term" value="F:deUFMylase activity"/>
    <property type="evidence" value="ECO:0007669"/>
    <property type="project" value="TreeGrafter"/>
</dbReference>
<protein>
    <recommendedName>
        <fullName evidence="2">UFSP1/2/DUB catalytic domain-containing protein</fullName>
    </recommendedName>
</protein>
<organism evidence="3 4">
    <name type="scientific">Anaeramoeba ignava</name>
    <name type="common">Anaerobic marine amoeba</name>
    <dbReference type="NCBI Taxonomy" id="1746090"/>
    <lineage>
        <taxon>Eukaryota</taxon>
        <taxon>Metamonada</taxon>
        <taxon>Anaeramoebidae</taxon>
        <taxon>Anaeramoeba</taxon>
    </lineage>
</organism>
<comment type="caution">
    <text evidence="3">The sequence shown here is derived from an EMBL/GenBank/DDBJ whole genome shotgun (WGS) entry which is preliminary data.</text>
</comment>
<dbReference type="SUPFAM" id="SSF54001">
    <property type="entry name" value="Cysteine proteinases"/>
    <property type="match status" value="1"/>
</dbReference>
<gene>
    <name evidence="3" type="ORF">M0811_01895</name>
</gene>
<name>A0A9Q0R8C9_ANAIG</name>
<evidence type="ECO:0000313" key="4">
    <source>
        <dbReference type="Proteomes" id="UP001149090"/>
    </source>
</evidence>
<dbReference type="OMA" id="WGCVYRN"/>
<dbReference type="Proteomes" id="UP001149090">
    <property type="component" value="Unassembled WGS sequence"/>
</dbReference>
<accession>A0A9Q0R8C9</accession>
<feature type="domain" description="UFSP1/2/DUB catalytic" evidence="2">
    <location>
        <begin position="4"/>
        <end position="176"/>
    </location>
</feature>
<dbReference type="PANTHER" id="PTHR48153:SF2">
    <property type="entry name" value="UFM1-SPECIFIC PROTEASE 2"/>
    <property type="match status" value="1"/>
</dbReference>
<dbReference type="PANTHER" id="PTHR48153">
    <property type="entry name" value="UFM1-SPECIFIC PROTEASE 2"/>
    <property type="match status" value="1"/>
</dbReference>
<dbReference type="Gene3D" id="3.90.70.130">
    <property type="match status" value="1"/>
</dbReference>
<dbReference type="AlphaFoldDB" id="A0A9Q0R8C9"/>
<proteinExistence type="predicted"/>
<dbReference type="Pfam" id="PF07910">
    <property type="entry name" value="Peptidase_C78"/>
    <property type="match status" value="1"/>
</dbReference>
<keyword evidence="4" id="KW-1185">Reference proteome</keyword>
<dbReference type="EMBL" id="JAPDFW010000092">
    <property type="protein sequence ID" value="KAJ5070914.1"/>
    <property type="molecule type" value="Genomic_DNA"/>
</dbReference>
<reference evidence="3" key="1">
    <citation type="submission" date="2022-10" db="EMBL/GenBank/DDBJ databases">
        <title>Novel sulphate-reducing endosymbionts in the free-living metamonad Anaeramoeba.</title>
        <authorList>
            <person name="Jerlstrom-Hultqvist J."/>
            <person name="Cepicka I."/>
            <person name="Gallot-Lavallee L."/>
            <person name="Salas-Leiva D."/>
            <person name="Curtis B.A."/>
            <person name="Zahonova K."/>
            <person name="Pipaliya S."/>
            <person name="Dacks J."/>
            <person name="Roger A.J."/>
        </authorList>
    </citation>
    <scope>NUCLEOTIDE SEQUENCE</scope>
    <source>
        <strain evidence="3">BMAN</strain>
    </source>
</reference>